<accession>A0A2W0HN51</accession>
<sequence>MHVYLKENGFVIAGKVWQVKAYLKQLSKEHTSVESWISKGQALPGTGATKTANVLPFRPR</sequence>
<proteinExistence type="predicted"/>
<keyword evidence="2" id="KW-1185">Reference proteome</keyword>
<dbReference type="InterPro" id="IPR025177">
    <property type="entry name" value="MciZ"/>
</dbReference>
<comment type="caution">
    <text evidence="1">The sequence shown here is derived from an EMBL/GenBank/DDBJ whole genome shotgun (WGS) entry which is preliminary data.</text>
</comment>
<dbReference type="Proteomes" id="UP000248066">
    <property type="component" value="Unassembled WGS sequence"/>
</dbReference>
<dbReference type="OrthoDB" id="2990038at2"/>
<evidence type="ECO:0008006" key="3">
    <source>
        <dbReference type="Google" id="ProtNLM"/>
    </source>
</evidence>
<evidence type="ECO:0000313" key="1">
    <source>
        <dbReference type="EMBL" id="PYZ98512.1"/>
    </source>
</evidence>
<gene>
    <name evidence="1" type="ORF">CR205_07970</name>
</gene>
<dbReference type="RefSeq" id="WP_110518457.1">
    <property type="nucleotide sequence ID" value="NZ_PDOF01000001.1"/>
</dbReference>
<reference evidence="1 2" key="1">
    <citation type="submission" date="2017-10" db="EMBL/GenBank/DDBJ databases">
        <title>Bacillus sp. nov., a halophilic bacterium isolated from a Yangshapao Lake.</title>
        <authorList>
            <person name="Wang H."/>
        </authorList>
    </citation>
    <scope>NUCLEOTIDE SEQUENCE [LARGE SCALE GENOMIC DNA]</scope>
    <source>
        <strain evidence="1 2">YSP-3</strain>
    </source>
</reference>
<dbReference type="EMBL" id="PDOF01000001">
    <property type="protein sequence ID" value="PYZ98512.1"/>
    <property type="molecule type" value="Genomic_DNA"/>
</dbReference>
<dbReference type="Pfam" id="PF13072">
    <property type="entry name" value="MciZ"/>
    <property type="match status" value="1"/>
</dbReference>
<organism evidence="1 2">
    <name type="scientific">Alteribacter lacisalsi</name>
    <dbReference type="NCBI Taxonomy" id="2045244"/>
    <lineage>
        <taxon>Bacteria</taxon>
        <taxon>Bacillati</taxon>
        <taxon>Bacillota</taxon>
        <taxon>Bacilli</taxon>
        <taxon>Bacillales</taxon>
        <taxon>Bacillaceae</taxon>
        <taxon>Alteribacter</taxon>
    </lineage>
</organism>
<protein>
    <recommendedName>
        <fullName evidence="3">Z-ring formation inhibitor MciZ</fullName>
    </recommendedName>
</protein>
<dbReference type="AlphaFoldDB" id="A0A2W0HN51"/>
<evidence type="ECO:0000313" key="2">
    <source>
        <dbReference type="Proteomes" id="UP000248066"/>
    </source>
</evidence>
<name>A0A2W0HN51_9BACI</name>